<dbReference type="GO" id="GO:0006355">
    <property type="term" value="P:regulation of DNA-templated transcription"/>
    <property type="evidence" value="ECO:0007669"/>
    <property type="project" value="InterPro"/>
</dbReference>
<dbReference type="InterPro" id="IPR010985">
    <property type="entry name" value="Ribbon_hlx_hlx"/>
</dbReference>
<protein>
    <submittedName>
        <fullName evidence="1">Toxin-antitoxin system HicB family antitoxin</fullName>
    </submittedName>
</protein>
<dbReference type="Proteomes" id="UP000292858">
    <property type="component" value="Unassembled WGS sequence"/>
</dbReference>
<name>A0A4Q9B5W1_9DEIN</name>
<comment type="caution">
    <text evidence="1">The sequence shown here is derived from an EMBL/GenBank/DDBJ whole genome shotgun (WGS) entry which is preliminary data.</text>
</comment>
<gene>
    <name evidence="1" type="ORF">ETP66_07495</name>
</gene>
<dbReference type="EMBL" id="SIJL01000008">
    <property type="protein sequence ID" value="TBH20195.1"/>
    <property type="molecule type" value="Genomic_DNA"/>
</dbReference>
<keyword evidence="2" id="KW-1185">Reference proteome</keyword>
<sequence>MSTLQIKGLPPELKERLLRRARARGITLKELALEALWRELEAEEWEERLGRREPADLGVPAARLLEEAREERE</sequence>
<dbReference type="RefSeq" id="WP_130842018.1">
    <property type="nucleotide sequence ID" value="NZ_SIJL01000008.1"/>
</dbReference>
<dbReference type="AlphaFoldDB" id="A0A4Q9B5W1"/>
<accession>A0A4Q9B5W1</accession>
<evidence type="ECO:0000313" key="1">
    <source>
        <dbReference type="EMBL" id="TBH20195.1"/>
    </source>
</evidence>
<organism evidence="1 2">
    <name type="scientific">Thermus thermamylovorans</name>
    <dbReference type="NCBI Taxonomy" id="2509362"/>
    <lineage>
        <taxon>Bacteria</taxon>
        <taxon>Thermotogati</taxon>
        <taxon>Deinococcota</taxon>
        <taxon>Deinococci</taxon>
        <taxon>Thermales</taxon>
        <taxon>Thermaceae</taxon>
        <taxon>Thermus</taxon>
    </lineage>
</organism>
<evidence type="ECO:0000313" key="2">
    <source>
        <dbReference type="Proteomes" id="UP000292858"/>
    </source>
</evidence>
<proteinExistence type="predicted"/>
<reference evidence="1 2" key="1">
    <citation type="submission" date="2019-02" db="EMBL/GenBank/DDBJ databases">
        <title>Thermus sp. a novel from hot spring.</title>
        <authorList>
            <person name="Zhao Z."/>
        </authorList>
    </citation>
    <scope>NUCLEOTIDE SEQUENCE [LARGE SCALE GENOMIC DNA]</scope>
    <source>
        <strain evidence="1 2">CFH 72773T</strain>
    </source>
</reference>
<dbReference type="SUPFAM" id="SSF47598">
    <property type="entry name" value="Ribbon-helix-helix"/>
    <property type="match status" value="1"/>
</dbReference>